<dbReference type="InterPro" id="IPR011330">
    <property type="entry name" value="Glyco_hydro/deAcase_b/a-brl"/>
</dbReference>
<dbReference type="SUPFAM" id="SSF88713">
    <property type="entry name" value="Glycoside hydrolase/deacetylase"/>
    <property type="match status" value="1"/>
</dbReference>
<organism evidence="1 2">
    <name type="scientific">Microbacter margulisiae</name>
    <dbReference type="NCBI Taxonomy" id="1350067"/>
    <lineage>
        <taxon>Bacteria</taxon>
        <taxon>Pseudomonadati</taxon>
        <taxon>Bacteroidota</taxon>
        <taxon>Bacteroidia</taxon>
        <taxon>Bacteroidales</taxon>
        <taxon>Porphyromonadaceae</taxon>
        <taxon>Microbacter</taxon>
    </lineage>
</organism>
<keyword evidence="2" id="KW-1185">Reference proteome</keyword>
<dbReference type="AlphaFoldDB" id="A0A7W5H345"/>
<reference evidence="1 2" key="1">
    <citation type="submission" date="2020-08" db="EMBL/GenBank/DDBJ databases">
        <title>Genomic Encyclopedia of Type Strains, Phase IV (KMG-IV): sequencing the most valuable type-strain genomes for metagenomic binning, comparative biology and taxonomic classification.</title>
        <authorList>
            <person name="Goeker M."/>
        </authorList>
    </citation>
    <scope>NUCLEOTIDE SEQUENCE [LARGE SCALE GENOMIC DNA]</scope>
    <source>
        <strain evidence="1 2">DSM 27471</strain>
    </source>
</reference>
<comment type="caution">
    <text evidence="1">The sequence shown here is derived from an EMBL/GenBank/DDBJ whole genome shotgun (WGS) entry which is preliminary data.</text>
</comment>
<dbReference type="GO" id="GO:0005975">
    <property type="term" value="P:carbohydrate metabolic process"/>
    <property type="evidence" value="ECO:0007669"/>
    <property type="project" value="InterPro"/>
</dbReference>
<accession>A0A7W5H345</accession>
<name>A0A7W5H345_9PORP</name>
<gene>
    <name evidence="1" type="ORF">FHX64_002225</name>
</gene>
<dbReference type="RefSeq" id="WP_183413820.1">
    <property type="nucleotide sequence ID" value="NZ_JACHYB010000002.1"/>
</dbReference>
<evidence type="ECO:0000313" key="1">
    <source>
        <dbReference type="EMBL" id="MBB3188027.1"/>
    </source>
</evidence>
<evidence type="ECO:0008006" key="3">
    <source>
        <dbReference type="Google" id="ProtNLM"/>
    </source>
</evidence>
<dbReference type="Proteomes" id="UP000544222">
    <property type="component" value="Unassembled WGS sequence"/>
</dbReference>
<sequence length="250" mass="29953">MDFTYKKYQELLISLKEKEYDFRTFESFCQGNNPNRFVILRHDVDARPQHSLQVAKIEYSLEIPASYYFRIVPKSNHPEIIKQIVALGHEIGYHYEDLTLAKGDSVQAIDLFKEHLEYFRQFYPVTTICMHGSPMSSYDNREIWNSYNYKEWNLIGEPYFDIDFQEVAYITDTGRKWNDLQSNRRDKVATSRHFQYRTTNDLIEALLKGYLPEKIMITTHPQRWTDNGIKWTQELVLQSIKNQIKKRMIR</sequence>
<dbReference type="EMBL" id="JACHYB010000002">
    <property type="protein sequence ID" value="MBB3188027.1"/>
    <property type="molecule type" value="Genomic_DNA"/>
</dbReference>
<protein>
    <recommendedName>
        <fullName evidence="3">Polysaccharide deacetylase</fullName>
    </recommendedName>
</protein>
<evidence type="ECO:0000313" key="2">
    <source>
        <dbReference type="Proteomes" id="UP000544222"/>
    </source>
</evidence>
<proteinExistence type="predicted"/>